<evidence type="ECO:0000256" key="1">
    <source>
        <dbReference type="SAM" id="MobiDB-lite"/>
    </source>
</evidence>
<sequence>MQCVRLCAKAQDSQNESRRETSSSLHQLYFDVRTSKQNPVEEFPSHAATCLSVSTNGPFGSTDTCLPEHSPTLAPDEDASEGEKTLELHAGRASRHGCAHPESDVTWRGYTDELDANCGKWRRDFSRQRIGRYRLGAIYSHDDEGRLNRSLVGERL</sequence>
<accession>G4ZHJ4</accession>
<dbReference type="OMA" id="AIYSHDD"/>
<protein>
    <submittedName>
        <fullName evidence="2">Uncharacterized protein</fullName>
    </submittedName>
</protein>
<dbReference type="KEGG" id="psoj:PHYSODRAFT_498011"/>
<dbReference type="GeneID" id="20657511"/>
<dbReference type="Proteomes" id="UP000002640">
    <property type="component" value="Unassembled WGS sequence"/>
</dbReference>
<evidence type="ECO:0000313" key="3">
    <source>
        <dbReference type="Proteomes" id="UP000002640"/>
    </source>
</evidence>
<keyword evidence="3" id="KW-1185">Reference proteome</keyword>
<dbReference type="InParanoid" id="G4ZHJ4"/>
<feature type="region of interest" description="Disordered" evidence="1">
    <location>
        <begin position="61"/>
        <end position="84"/>
    </location>
</feature>
<name>G4ZHJ4_PHYSP</name>
<dbReference type="AlphaFoldDB" id="G4ZHJ4"/>
<proteinExistence type="predicted"/>
<dbReference type="EMBL" id="JH159154">
    <property type="protein sequence ID" value="EGZ18074.1"/>
    <property type="molecule type" value="Genomic_DNA"/>
</dbReference>
<evidence type="ECO:0000313" key="2">
    <source>
        <dbReference type="EMBL" id="EGZ18074.1"/>
    </source>
</evidence>
<dbReference type="RefSeq" id="XP_009527132.1">
    <property type="nucleotide sequence ID" value="XM_009528837.1"/>
</dbReference>
<reference evidence="2 3" key="1">
    <citation type="journal article" date="2006" name="Science">
        <title>Phytophthora genome sequences uncover evolutionary origins and mechanisms of pathogenesis.</title>
        <authorList>
            <person name="Tyler B.M."/>
            <person name="Tripathy S."/>
            <person name="Zhang X."/>
            <person name="Dehal P."/>
            <person name="Jiang R.H."/>
            <person name="Aerts A."/>
            <person name="Arredondo F.D."/>
            <person name="Baxter L."/>
            <person name="Bensasson D."/>
            <person name="Beynon J.L."/>
            <person name="Chapman J."/>
            <person name="Damasceno C.M."/>
            <person name="Dorrance A.E."/>
            <person name="Dou D."/>
            <person name="Dickerman A.W."/>
            <person name="Dubchak I.L."/>
            <person name="Garbelotto M."/>
            <person name="Gijzen M."/>
            <person name="Gordon S.G."/>
            <person name="Govers F."/>
            <person name="Grunwald N.J."/>
            <person name="Huang W."/>
            <person name="Ivors K.L."/>
            <person name="Jones R.W."/>
            <person name="Kamoun S."/>
            <person name="Krampis K."/>
            <person name="Lamour K.H."/>
            <person name="Lee M.K."/>
            <person name="McDonald W.H."/>
            <person name="Medina M."/>
            <person name="Meijer H.J."/>
            <person name="Nordberg E.K."/>
            <person name="Maclean D.J."/>
            <person name="Ospina-Giraldo M.D."/>
            <person name="Morris P.F."/>
            <person name="Phuntumart V."/>
            <person name="Putnam N.H."/>
            <person name="Rash S."/>
            <person name="Rose J.K."/>
            <person name="Sakihama Y."/>
            <person name="Salamov A.A."/>
            <person name="Savidor A."/>
            <person name="Scheuring C.F."/>
            <person name="Smith B.M."/>
            <person name="Sobral B.W."/>
            <person name="Terry A."/>
            <person name="Torto-Alalibo T.A."/>
            <person name="Win J."/>
            <person name="Xu Z."/>
            <person name="Zhang H."/>
            <person name="Grigoriev I.V."/>
            <person name="Rokhsar D.S."/>
            <person name="Boore J.L."/>
        </authorList>
    </citation>
    <scope>NUCLEOTIDE SEQUENCE [LARGE SCALE GENOMIC DNA]</scope>
    <source>
        <strain evidence="2 3">P6497</strain>
    </source>
</reference>
<gene>
    <name evidence="2" type="ORF">PHYSODRAFT_498011</name>
</gene>
<organism evidence="2 3">
    <name type="scientific">Phytophthora sojae (strain P6497)</name>
    <name type="common">Soybean stem and root rot agent</name>
    <name type="synonym">Phytophthora megasperma f. sp. glycines</name>
    <dbReference type="NCBI Taxonomy" id="1094619"/>
    <lineage>
        <taxon>Eukaryota</taxon>
        <taxon>Sar</taxon>
        <taxon>Stramenopiles</taxon>
        <taxon>Oomycota</taxon>
        <taxon>Peronosporomycetes</taxon>
        <taxon>Peronosporales</taxon>
        <taxon>Peronosporaceae</taxon>
        <taxon>Phytophthora</taxon>
    </lineage>
</organism>